<dbReference type="NCBIfam" id="NF038215">
    <property type="entry name" value="acineto_lipo_PV"/>
    <property type="match status" value="1"/>
</dbReference>
<dbReference type="PROSITE" id="PS51257">
    <property type="entry name" value="PROKAR_LIPOPROTEIN"/>
    <property type="match status" value="1"/>
</dbReference>
<evidence type="ECO:0008006" key="3">
    <source>
        <dbReference type="Google" id="ProtNLM"/>
    </source>
</evidence>
<dbReference type="RefSeq" id="WP_146196610.1">
    <property type="nucleotide sequence ID" value="NZ_OOGT01000004.1"/>
</dbReference>
<reference evidence="2" key="1">
    <citation type="submission" date="2018-03" db="EMBL/GenBank/DDBJ databases">
        <authorList>
            <person name="Blom J."/>
        </authorList>
    </citation>
    <scope>NUCLEOTIDE SEQUENCE [LARGE SCALE GENOMIC DNA]</scope>
    <source>
        <strain evidence="2">KPC-SM-21</strain>
    </source>
</reference>
<name>A0A2U3MUM0_9GAMM</name>
<dbReference type="Proteomes" id="UP000245974">
    <property type="component" value="Unassembled WGS sequence"/>
</dbReference>
<accession>A0A2U3MUM0</accession>
<dbReference type="AlphaFoldDB" id="A0A2U3MUM0"/>
<dbReference type="InParanoid" id="A0A2U3MUM0"/>
<proteinExistence type="predicted"/>
<evidence type="ECO:0000313" key="2">
    <source>
        <dbReference type="Proteomes" id="UP000245974"/>
    </source>
</evidence>
<protein>
    <recommendedName>
        <fullName evidence="3">Lipoprotein</fullName>
    </recommendedName>
</protein>
<dbReference type="EMBL" id="OOGT01000004">
    <property type="protein sequence ID" value="SPL68999.1"/>
    <property type="molecule type" value="Genomic_DNA"/>
</dbReference>
<sequence length="61" mass="6798">MKILSVYLFVLTTFTILGCSQSSSNSEKLSVRPLSIAGVPVYDRDYQLNARENSSIFVLPK</sequence>
<organism evidence="1 2">
    <name type="scientific">Acinetobacter stercoris</name>
    <dbReference type="NCBI Taxonomy" id="2126983"/>
    <lineage>
        <taxon>Bacteria</taxon>
        <taxon>Pseudomonadati</taxon>
        <taxon>Pseudomonadota</taxon>
        <taxon>Gammaproteobacteria</taxon>
        <taxon>Moraxellales</taxon>
        <taxon>Moraxellaceae</taxon>
        <taxon>Acinetobacter</taxon>
    </lineage>
</organism>
<gene>
    <name evidence="1" type="ORF">KPC_0177</name>
</gene>
<dbReference type="OrthoDB" id="6713426at2"/>
<keyword evidence="2" id="KW-1185">Reference proteome</keyword>
<evidence type="ECO:0000313" key="1">
    <source>
        <dbReference type="EMBL" id="SPL68999.1"/>
    </source>
</evidence>